<comment type="caution">
    <text evidence="1">The sequence shown here is derived from an EMBL/GenBank/DDBJ whole genome shotgun (WGS) entry which is preliminary data.</text>
</comment>
<evidence type="ECO:0000313" key="2">
    <source>
        <dbReference type="Proteomes" id="UP001221898"/>
    </source>
</evidence>
<evidence type="ECO:0000313" key="1">
    <source>
        <dbReference type="EMBL" id="KAJ8418964.1"/>
    </source>
</evidence>
<reference evidence="1" key="1">
    <citation type="journal article" date="2023" name="Science">
        <title>Genome structures resolve the early diversification of teleost fishes.</title>
        <authorList>
            <person name="Parey E."/>
            <person name="Louis A."/>
            <person name="Montfort J."/>
            <person name="Bouchez O."/>
            <person name="Roques C."/>
            <person name="Iampietro C."/>
            <person name="Lluch J."/>
            <person name="Castinel A."/>
            <person name="Donnadieu C."/>
            <person name="Desvignes T."/>
            <person name="Floi Bucao C."/>
            <person name="Jouanno E."/>
            <person name="Wen M."/>
            <person name="Mejri S."/>
            <person name="Dirks R."/>
            <person name="Jansen H."/>
            <person name="Henkel C."/>
            <person name="Chen W.J."/>
            <person name="Zahm M."/>
            <person name="Cabau C."/>
            <person name="Klopp C."/>
            <person name="Thompson A.W."/>
            <person name="Robinson-Rechavi M."/>
            <person name="Braasch I."/>
            <person name="Lecointre G."/>
            <person name="Bobe J."/>
            <person name="Postlethwait J.H."/>
            <person name="Berthelot C."/>
            <person name="Roest Crollius H."/>
            <person name="Guiguen Y."/>
        </authorList>
    </citation>
    <scope>NUCLEOTIDE SEQUENCE</scope>
    <source>
        <strain evidence="1">NC1722</strain>
    </source>
</reference>
<gene>
    <name evidence="1" type="ORF">AAFF_G00004630</name>
</gene>
<accession>A0AAD7X537</accession>
<organism evidence="1 2">
    <name type="scientific">Aldrovandia affinis</name>
    <dbReference type="NCBI Taxonomy" id="143900"/>
    <lineage>
        <taxon>Eukaryota</taxon>
        <taxon>Metazoa</taxon>
        <taxon>Chordata</taxon>
        <taxon>Craniata</taxon>
        <taxon>Vertebrata</taxon>
        <taxon>Euteleostomi</taxon>
        <taxon>Actinopterygii</taxon>
        <taxon>Neopterygii</taxon>
        <taxon>Teleostei</taxon>
        <taxon>Notacanthiformes</taxon>
        <taxon>Halosauridae</taxon>
        <taxon>Aldrovandia</taxon>
    </lineage>
</organism>
<name>A0AAD7X537_9TELE</name>
<protein>
    <submittedName>
        <fullName evidence="1">Uncharacterized protein</fullName>
    </submittedName>
</protein>
<sequence>MPQFSGASCTAAGGGGACTWRVLVSCTVTECSSQILNFQTCTKHFGFKCSQTIQHMATFNAKVRV</sequence>
<dbReference type="AlphaFoldDB" id="A0AAD7X537"/>
<keyword evidence="2" id="KW-1185">Reference proteome</keyword>
<dbReference type="EMBL" id="JAINUG010000001">
    <property type="protein sequence ID" value="KAJ8418964.1"/>
    <property type="molecule type" value="Genomic_DNA"/>
</dbReference>
<dbReference type="Proteomes" id="UP001221898">
    <property type="component" value="Unassembled WGS sequence"/>
</dbReference>
<proteinExistence type="predicted"/>